<dbReference type="HOGENOM" id="CLU_719835_0_0_1"/>
<dbReference type="Proteomes" id="UP000000599">
    <property type="component" value="Chromosome E"/>
</dbReference>
<dbReference type="EMBL" id="CR382137">
    <property type="protein sequence ID" value="CAG88085.2"/>
    <property type="molecule type" value="Genomic_DNA"/>
</dbReference>
<evidence type="ECO:0000313" key="3">
    <source>
        <dbReference type="EMBL" id="CAG88085.2"/>
    </source>
</evidence>
<name>Q6BPM4_DEBHA</name>
<dbReference type="eggNOG" id="ENOG502RS0T">
    <property type="taxonomic scope" value="Eukaryota"/>
</dbReference>
<reference evidence="3 4" key="1">
    <citation type="journal article" date="2004" name="Nature">
        <title>Genome evolution in yeasts.</title>
        <authorList>
            <consortium name="Genolevures"/>
            <person name="Dujon B."/>
            <person name="Sherman D."/>
            <person name="Fischer G."/>
            <person name="Durrens P."/>
            <person name="Casaregola S."/>
            <person name="Lafontaine I."/>
            <person name="de Montigny J."/>
            <person name="Marck C."/>
            <person name="Neuveglise C."/>
            <person name="Talla E."/>
            <person name="Goffard N."/>
            <person name="Frangeul L."/>
            <person name="Aigle M."/>
            <person name="Anthouard V."/>
            <person name="Babour A."/>
            <person name="Barbe V."/>
            <person name="Barnay S."/>
            <person name="Blanchin S."/>
            <person name="Beckerich J.M."/>
            <person name="Beyne E."/>
            <person name="Bleykasten C."/>
            <person name="Boisrame A."/>
            <person name="Boyer J."/>
            <person name="Cattolico L."/>
            <person name="Confanioleri F."/>
            <person name="de Daruvar A."/>
            <person name="Despons L."/>
            <person name="Fabre E."/>
            <person name="Fairhead C."/>
            <person name="Ferry-Dumazet H."/>
            <person name="Groppi A."/>
            <person name="Hantraye F."/>
            <person name="Hennequin C."/>
            <person name="Jauniaux N."/>
            <person name="Joyet P."/>
            <person name="Kachouri R."/>
            <person name="Kerrest A."/>
            <person name="Koszul R."/>
            <person name="Lemaire M."/>
            <person name="Lesur I."/>
            <person name="Ma L."/>
            <person name="Muller H."/>
            <person name="Nicaud J.M."/>
            <person name="Nikolski M."/>
            <person name="Oztas S."/>
            <person name="Ozier-Kalogeropoulos O."/>
            <person name="Pellenz S."/>
            <person name="Potier S."/>
            <person name="Richard G.F."/>
            <person name="Straub M.L."/>
            <person name="Suleau A."/>
            <person name="Swennene D."/>
            <person name="Tekaia F."/>
            <person name="Wesolowski-Louvel M."/>
            <person name="Westhof E."/>
            <person name="Wirth B."/>
            <person name="Zeniou-Meyer M."/>
            <person name="Zivanovic I."/>
            <person name="Bolotin-Fukuhara M."/>
            <person name="Thierry A."/>
            <person name="Bouchier C."/>
            <person name="Caudron B."/>
            <person name="Scarpelli C."/>
            <person name="Gaillardin C."/>
            <person name="Weissenbach J."/>
            <person name="Wincker P."/>
            <person name="Souciet J.L."/>
        </authorList>
    </citation>
    <scope>NUCLEOTIDE SEQUENCE [LARGE SCALE GENOMIC DNA]</scope>
    <source>
        <strain evidence="4">ATCC 36239 / CBS 767 / BCRC 21394 / JCM 1990 / NBRC 0083 / IGC 2968</strain>
    </source>
</reference>
<keyword evidence="1" id="KW-0175">Coiled coil</keyword>
<accession>Q6BPM4</accession>
<evidence type="ECO:0000313" key="4">
    <source>
        <dbReference type="Proteomes" id="UP000000599"/>
    </source>
</evidence>
<dbReference type="KEGG" id="dha:DEHA2E12408g"/>
<feature type="compositionally biased region" description="Low complexity" evidence="2">
    <location>
        <begin position="25"/>
        <end position="44"/>
    </location>
</feature>
<proteinExistence type="predicted"/>
<dbReference type="InParanoid" id="Q6BPM4"/>
<feature type="coiled-coil region" evidence="1">
    <location>
        <begin position="323"/>
        <end position="360"/>
    </location>
</feature>
<keyword evidence="4" id="KW-1185">Reference proteome</keyword>
<sequence>MSMDREETVNHGYSQVRQLIDPLKSNMQNNSNSFNGNNVNGLSNAHKSNSDISISNTSMDESSSNQTTVNDYESNGDSNSIIFKNNHRTKLTSQDVRLILYLTINIKPFKYVGDRSLSQTKKWEIIQTKFAEIKRKNSDGYPEVIVPTVRTLQRQLATAIKKAKSRRQNNKSNKENKNLDSSYFILSTINKESSLNDLELALLELNDLSEKLKTGKGTNTPVAIELPNASILQSFDLNKSITSPIETSDVSANIPTTNSTSNNAQFATSSTRLSSKSNSLVSNVNNTYNNIRKIMSDSSSSYSQQNLYESLEKLLNEYTEFQIQQQKENTRIIEDNIKFIKEQNERCNKIIESNNKFQKEQNDLNKQLILEVINTLSQDSNSSISNKSALKPFHDLL</sequence>
<dbReference type="GeneID" id="2902526"/>
<organism evidence="3 4">
    <name type="scientific">Debaryomyces hansenii (strain ATCC 36239 / CBS 767 / BCRC 21394 / JCM 1990 / NBRC 0083 / IGC 2968)</name>
    <name type="common">Yeast</name>
    <name type="synonym">Torulaspora hansenii</name>
    <dbReference type="NCBI Taxonomy" id="284592"/>
    <lineage>
        <taxon>Eukaryota</taxon>
        <taxon>Fungi</taxon>
        <taxon>Dikarya</taxon>
        <taxon>Ascomycota</taxon>
        <taxon>Saccharomycotina</taxon>
        <taxon>Pichiomycetes</taxon>
        <taxon>Debaryomycetaceae</taxon>
        <taxon>Debaryomyces</taxon>
    </lineage>
</organism>
<dbReference type="AlphaFoldDB" id="Q6BPM4"/>
<evidence type="ECO:0000256" key="1">
    <source>
        <dbReference type="SAM" id="Coils"/>
    </source>
</evidence>
<evidence type="ECO:0000256" key="2">
    <source>
        <dbReference type="SAM" id="MobiDB-lite"/>
    </source>
</evidence>
<dbReference type="OrthoDB" id="4094906at2759"/>
<feature type="region of interest" description="Disordered" evidence="2">
    <location>
        <begin position="25"/>
        <end position="75"/>
    </location>
</feature>
<dbReference type="VEuPathDB" id="FungiDB:DEHA2E12408g"/>
<dbReference type="RefSeq" id="XP_459846.2">
    <property type="nucleotide sequence ID" value="XM_459846.1"/>
</dbReference>
<feature type="compositionally biased region" description="Polar residues" evidence="2">
    <location>
        <begin position="45"/>
        <end position="75"/>
    </location>
</feature>
<dbReference type="OMA" id="QNERCNK"/>
<protein>
    <submittedName>
        <fullName evidence="3">DEHA2E12408p</fullName>
    </submittedName>
</protein>
<gene>
    <name evidence="3" type="ordered locus">DEHA2E12408g</name>
</gene>